<evidence type="ECO:0000313" key="2">
    <source>
        <dbReference type="Proteomes" id="UP000078336"/>
    </source>
</evidence>
<accession>A0A178T9I9</accession>
<keyword evidence="2" id="KW-1185">Reference proteome</keyword>
<proteinExistence type="predicted"/>
<dbReference type="PATRIC" id="fig|33934.6.peg.2571"/>
<dbReference type="Proteomes" id="UP000078336">
    <property type="component" value="Unassembled WGS sequence"/>
</dbReference>
<evidence type="ECO:0000313" key="1">
    <source>
        <dbReference type="EMBL" id="OAO76651.1"/>
    </source>
</evidence>
<sequence length="40" mass="4533">MYKLVAITRKGESTPFVAYQYDEGGRRIQKNVDGVIKMIG</sequence>
<gene>
    <name evidence="1" type="ORF">TAF16_2442</name>
</gene>
<comment type="caution">
    <text evidence="1">The sequence shown here is derived from an EMBL/GenBank/DDBJ whole genome shotgun (WGS) entry which is preliminary data.</text>
</comment>
<dbReference type="EMBL" id="LUCQ01000151">
    <property type="protein sequence ID" value="OAO76651.1"/>
    <property type="molecule type" value="Genomic_DNA"/>
</dbReference>
<name>A0A178T9I9_9BACL</name>
<dbReference type="AlphaFoldDB" id="A0A178T9I9"/>
<protein>
    <submittedName>
        <fullName evidence="1">Uncharacterized protein</fullName>
    </submittedName>
</protein>
<reference evidence="1 2" key="1">
    <citation type="submission" date="2016-03" db="EMBL/GenBank/DDBJ databases">
        <title>Spore heat resistance.</title>
        <authorList>
            <person name="Boekhorst J."/>
            <person name="Berendsen E.M."/>
            <person name="Wells-Bennik M.H."/>
            <person name="Kuipers O.P."/>
        </authorList>
    </citation>
    <scope>NUCLEOTIDE SEQUENCE [LARGE SCALE GENOMIC DNA]</scope>
    <source>
        <strain evidence="1 2">AF16</strain>
    </source>
</reference>
<organism evidence="1 2">
    <name type="scientific">Anoxybacillus flavithermus</name>
    <dbReference type="NCBI Taxonomy" id="33934"/>
    <lineage>
        <taxon>Bacteria</taxon>
        <taxon>Bacillati</taxon>
        <taxon>Bacillota</taxon>
        <taxon>Bacilli</taxon>
        <taxon>Bacillales</taxon>
        <taxon>Anoxybacillaceae</taxon>
        <taxon>Anoxybacillus</taxon>
    </lineage>
</organism>